<dbReference type="EMBL" id="MU825422">
    <property type="protein sequence ID" value="KAJ7389977.1"/>
    <property type="molecule type" value="Genomic_DNA"/>
</dbReference>
<dbReference type="Proteomes" id="UP001163046">
    <property type="component" value="Unassembled WGS sequence"/>
</dbReference>
<evidence type="ECO:0000256" key="1">
    <source>
        <dbReference type="SAM" id="SignalP"/>
    </source>
</evidence>
<accession>A0A9W9ZY15</accession>
<evidence type="ECO:0008006" key="4">
    <source>
        <dbReference type="Google" id="ProtNLM"/>
    </source>
</evidence>
<sequence>MFSWLSRLLNFIISIYCIITNQGWQFMRIQNSGPDYCPKAKSLRENFKNGTAWHINMATPCVNKMEEKYKTNKKVNICVVSQLNETSSFPQTCAIAAASSLHS</sequence>
<name>A0A9W9ZY15_9CNID</name>
<keyword evidence="1" id="KW-0732">Signal</keyword>
<comment type="caution">
    <text evidence="2">The sequence shown here is derived from an EMBL/GenBank/DDBJ whole genome shotgun (WGS) entry which is preliminary data.</text>
</comment>
<reference evidence="2" key="1">
    <citation type="submission" date="2023-01" db="EMBL/GenBank/DDBJ databases">
        <title>Genome assembly of the deep-sea coral Lophelia pertusa.</title>
        <authorList>
            <person name="Herrera S."/>
            <person name="Cordes E."/>
        </authorList>
    </citation>
    <scope>NUCLEOTIDE SEQUENCE</scope>
    <source>
        <strain evidence="2">USNM1676648</strain>
        <tissue evidence="2">Polyp</tissue>
    </source>
</reference>
<keyword evidence="3" id="KW-1185">Reference proteome</keyword>
<feature type="chain" id="PRO_5040763185" description="Secreted protein" evidence="1">
    <location>
        <begin position="24"/>
        <end position="103"/>
    </location>
</feature>
<protein>
    <recommendedName>
        <fullName evidence="4">Secreted protein</fullName>
    </recommendedName>
</protein>
<dbReference type="AlphaFoldDB" id="A0A9W9ZY15"/>
<organism evidence="2 3">
    <name type="scientific">Desmophyllum pertusum</name>
    <dbReference type="NCBI Taxonomy" id="174260"/>
    <lineage>
        <taxon>Eukaryota</taxon>
        <taxon>Metazoa</taxon>
        <taxon>Cnidaria</taxon>
        <taxon>Anthozoa</taxon>
        <taxon>Hexacorallia</taxon>
        <taxon>Scleractinia</taxon>
        <taxon>Caryophylliina</taxon>
        <taxon>Caryophylliidae</taxon>
        <taxon>Desmophyllum</taxon>
    </lineage>
</organism>
<feature type="signal peptide" evidence="1">
    <location>
        <begin position="1"/>
        <end position="23"/>
    </location>
</feature>
<evidence type="ECO:0000313" key="3">
    <source>
        <dbReference type="Proteomes" id="UP001163046"/>
    </source>
</evidence>
<gene>
    <name evidence="2" type="ORF">OS493_028031</name>
</gene>
<proteinExistence type="predicted"/>
<evidence type="ECO:0000313" key="2">
    <source>
        <dbReference type="EMBL" id="KAJ7389977.1"/>
    </source>
</evidence>